<feature type="domain" description="Helitron helicase-like" evidence="13">
    <location>
        <begin position="987"/>
        <end position="1113"/>
    </location>
</feature>
<feature type="coiled-coil region" evidence="10">
    <location>
        <begin position="123"/>
        <end position="206"/>
    </location>
</feature>
<dbReference type="PANTHER" id="PTHR47642">
    <property type="entry name" value="ATP-DEPENDENT DNA HELICASE"/>
    <property type="match status" value="1"/>
</dbReference>
<keyword evidence="8" id="KW-0413">Isomerase</keyword>
<evidence type="ECO:0000256" key="2">
    <source>
        <dbReference type="ARBA" id="ARBA00022763"/>
    </source>
</evidence>
<evidence type="ECO:0000259" key="12">
    <source>
        <dbReference type="Pfam" id="PF05970"/>
    </source>
</evidence>
<dbReference type="EC" id="5.6.2.3" evidence="9"/>
<dbReference type="Pfam" id="PF05970">
    <property type="entry name" value="PIF1"/>
    <property type="match status" value="1"/>
</dbReference>
<evidence type="ECO:0000256" key="4">
    <source>
        <dbReference type="ARBA" id="ARBA00022806"/>
    </source>
</evidence>
<dbReference type="InterPro" id="IPR051055">
    <property type="entry name" value="PIF1_helicase"/>
</dbReference>
<evidence type="ECO:0000256" key="5">
    <source>
        <dbReference type="ARBA" id="ARBA00022840"/>
    </source>
</evidence>
<dbReference type="EMBL" id="HBUF01508356">
    <property type="protein sequence ID" value="CAG6746179.1"/>
    <property type="molecule type" value="Transcribed_RNA"/>
</dbReference>
<dbReference type="GO" id="GO:0006281">
    <property type="term" value="P:DNA repair"/>
    <property type="evidence" value="ECO:0007669"/>
    <property type="project" value="UniProtKB-KW"/>
</dbReference>
<dbReference type="InterPro" id="IPR049163">
    <property type="entry name" value="Pif1-like_2B_dom"/>
</dbReference>
<dbReference type="GO" id="GO:0005524">
    <property type="term" value="F:ATP binding"/>
    <property type="evidence" value="ECO:0007669"/>
    <property type="project" value="UniProtKB-KW"/>
</dbReference>
<evidence type="ECO:0000256" key="6">
    <source>
        <dbReference type="ARBA" id="ARBA00023125"/>
    </source>
</evidence>
<sequence length="2085" mass="241100">MEFSDISGLISLLKKNFVVDADINKTYLNGFTITPFEFLLHDIPKSVDLSELPVCEHSVDDNVLVNEVVMNNAVQCSMLASGIDNMMMMTNQPTPMTNLNEISQDCDREFTVVINKKKTRKIKMSAEKRKKKAKECMKNLRSQVEFKEKEKTVETDNNEKNSKKMELNKLFKEQGKKNNLQNQKIKAKEQNNKKNLQELERQKNRQIEYDIPVNVDSPELHVCEHSVINNVSTTVSEVVMNAEFPVCENNVVDNVSTTVTEIVVNDAVQCSMLSSGNDDMMMVDQPTLLSDFTDIEKECNGEFTVVNELQGGKKTKKPMSRKQRNEIRKQNIRKKREDIEYTLKANEKNKFQMKRKRDNPDYVAQANEKNKFKMQKTRENKEYTEKEYAINSKRKQKYRLCPLYKNKESILNSKQKQKYRLCPVYKNKESIQNSKRKQTYRLCPVYKKKEQLKNLVRIEKSRLRKEYRQREYLKNRNRITILRSNPIYEVNELEGNRIRIQKRRKVASFRTSEKEKDKQIKQSSRADLEFRQKEKEANRLAKTNHRSNEILKFRHNLNSSIQKKKTILESLKSKFINSRKNVPNFVCCSCEGLFFQHSVSKLNVNTIQNSIGPEHFTEFYSKIKNFNSEYICQTCKNNVYKKKIPKLATSNGLKFVEVPPCLSILSDLEERLCSKYIPFMQIRELKRYAINSQLGLKGSVVNIPININDNLHILPRSLENSKTVQLQLKRHIQHKSHYMFETIRPAIVIDALKYLCQTPLYIKNNIKIDEEYLARYNEQYNENIDFVVNNNENEGSNQDRRQNVSEEEENCESIELGRVSENIAEIGENRLVEEIGEIILEELSEEEEDEETMFVNLAPIAPIISDHIEVIAPGQNERPVSWHLIENFDELCFPKIFAGHALSLPKNITYHDRAKSECRRVDRRSCTPNRLLFMAKQKVERQLTANINVCLRKSKRGTLSNVSANQILDDNFVDKICQFDNGYKSIAKIRGSPAYWETKKKDLLALVRTLKKPTLFLTLSAAESWWPELLQALAKEVGKNLSLKEALELSTFEKTKLIRNDPVLCARYFDHRLSNFMKLIKADNSVFDKFTASEIFSRLEFQSRGSPHSHSLLWLKDAPTYDPSDPSSEKKVIDFVDSYICCTRDSTDPYNSLQFHKHTHTCYKKKNHENLCRFHFPLPVMPKTTILNPLPKEEISKPMTENYKKIDNLMKHYYIKQDNVPFETILSKLQITEEEYMLAIRSSINQARVFLKRSSLEVGINAYNRDILHLFESNMDIQFILEEYGLASYILNYVSKIESGLSKLLRDAAEDIGNGNMTLREKMRKISNVFNNGSLMSTQEAVYYLLSLPLSKSSRQVLFIHTGPIEERVVMLKKKADLEKLDPDSNDIYMSDIVKKYCCRPKKLENICLAEYAAYYHKMFRTQDDMNEDELEEDLGETEQVGGLKRRTKAAVLRYRNYKIAQDPENYFRERVLLLLPFRNERDEIENKDCEKLYSENLVTIERNGEEFGVVNDDRLNDALADVEFNERGRDIGEEEEEVGEENGFLVDILEQGGMDVTNDKEKTTIRERYTIPKRVSSRELSELLAKLNFRQKKFIDYVMNHFKNNPDIPLHIHLSGKGGTGKSLVINTLYQAVTHHFDNLPGGNKDKIVVLLCAPCGMAAFLINGVTLHSAFALPVNKFGGRQMPQLNADIANTIREKLFHIKLLIIDEISMVSSIMLDRIDCRLRQIKGKDEPFGSVSVIAVGDLYQLPPVASTPIYKFGSKEFSGLFDRNPLWDKFQFFELTEVMRQKEDLKFVNVLAKIASGTISQEDKNFINTRLVSPSSVPPHAVRLYKSNAEVDKFNSSRISEHPGTQYTSVAVDIVSGKASEAVKKRTLESILQKNKPSDTNGLPHILTLKIGIKYLLTYNMDVTDGLCNGCCGILRKIILKSGTNQPSKLFFDFGPENIGAKARDKYKSIMTREDIDQHLTPIEMVKLSLSTSIRVDCQVTRVQFAMVCGEAITVHKSQGQTYNEICLDLGGSWDRSRLYVALSRVTKLSGLYVTRKWQGELKENEDISNEMNRLRKEKSIMPEVEIEERQEDEEP</sequence>
<keyword evidence="3 9" id="KW-0378">Hydrolase</keyword>
<dbReference type="InterPro" id="IPR027417">
    <property type="entry name" value="P-loop_NTPase"/>
</dbReference>
<dbReference type="InterPro" id="IPR025476">
    <property type="entry name" value="Helitron_helicase-like"/>
</dbReference>
<evidence type="ECO:0000256" key="7">
    <source>
        <dbReference type="ARBA" id="ARBA00023204"/>
    </source>
</evidence>
<keyword evidence="6" id="KW-0238">DNA-binding</keyword>
<evidence type="ECO:0000256" key="8">
    <source>
        <dbReference type="ARBA" id="ARBA00023235"/>
    </source>
</evidence>
<evidence type="ECO:0000256" key="11">
    <source>
        <dbReference type="SAM" id="MobiDB-lite"/>
    </source>
</evidence>
<keyword evidence="4 9" id="KW-0347">Helicase</keyword>
<protein>
    <recommendedName>
        <fullName evidence="9">ATP-dependent DNA helicase</fullName>
        <ecNumber evidence="9">5.6.2.3</ecNumber>
    </recommendedName>
</protein>
<feature type="domain" description="DNA helicase Pif1-like DEAD-box helicase" evidence="12">
    <location>
        <begin position="1588"/>
        <end position="1813"/>
    </location>
</feature>
<dbReference type="GO" id="GO:0016787">
    <property type="term" value="F:hydrolase activity"/>
    <property type="evidence" value="ECO:0007669"/>
    <property type="project" value="UniProtKB-KW"/>
</dbReference>
<dbReference type="Pfam" id="PF20209">
    <property type="entry name" value="DUF6570"/>
    <property type="match status" value="1"/>
</dbReference>
<dbReference type="CDD" id="cd18809">
    <property type="entry name" value="SF1_C_RecD"/>
    <property type="match status" value="1"/>
</dbReference>
<feature type="domain" description="DUF6570" evidence="14">
    <location>
        <begin position="641"/>
        <end position="773"/>
    </location>
</feature>
<keyword evidence="10" id="KW-0175">Coiled coil</keyword>
<keyword evidence="1 9" id="KW-0547">Nucleotide-binding</keyword>
<reference evidence="16" key="1">
    <citation type="submission" date="2021-05" db="EMBL/GenBank/DDBJ databases">
        <authorList>
            <person name="Alioto T."/>
            <person name="Alioto T."/>
            <person name="Gomez Garrido J."/>
        </authorList>
    </citation>
    <scope>NUCLEOTIDE SEQUENCE</scope>
</reference>
<evidence type="ECO:0000256" key="10">
    <source>
        <dbReference type="SAM" id="Coils"/>
    </source>
</evidence>
<keyword evidence="7 9" id="KW-0234">DNA repair</keyword>
<feature type="domain" description="DNA helicase Pif1-like 2B" evidence="15">
    <location>
        <begin position="1889"/>
        <end position="1923"/>
    </location>
</feature>
<dbReference type="GO" id="GO:0006310">
    <property type="term" value="P:DNA recombination"/>
    <property type="evidence" value="ECO:0007669"/>
    <property type="project" value="UniProtKB-KW"/>
</dbReference>
<keyword evidence="9" id="KW-0233">DNA recombination</keyword>
<dbReference type="PANTHER" id="PTHR47642:SF5">
    <property type="entry name" value="ATP-DEPENDENT DNA HELICASE"/>
    <property type="match status" value="1"/>
</dbReference>
<evidence type="ECO:0000256" key="9">
    <source>
        <dbReference type="RuleBase" id="RU363044"/>
    </source>
</evidence>
<dbReference type="SUPFAM" id="SSF52540">
    <property type="entry name" value="P-loop containing nucleoside triphosphate hydrolases"/>
    <property type="match status" value="2"/>
</dbReference>
<comment type="similarity">
    <text evidence="9">Belongs to the helicase family.</text>
</comment>
<dbReference type="Gene3D" id="3.40.50.300">
    <property type="entry name" value="P-loop containing nucleotide triphosphate hydrolases"/>
    <property type="match status" value="2"/>
</dbReference>
<keyword evidence="2 9" id="KW-0227">DNA damage</keyword>
<dbReference type="Pfam" id="PF21530">
    <property type="entry name" value="Pif1_2B_dom"/>
    <property type="match status" value="1"/>
</dbReference>
<dbReference type="GO" id="GO:0000723">
    <property type="term" value="P:telomere maintenance"/>
    <property type="evidence" value="ECO:0007669"/>
    <property type="project" value="InterPro"/>
</dbReference>
<evidence type="ECO:0000256" key="1">
    <source>
        <dbReference type="ARBA" id="ARBA00022741"/>
    </source>
</evidence>
<evidence type="ECO:0000256" key="3">
    <source>
        <dbReference type="ARBA" id="ARBA00022801"/>
    </source>
</evidence>
<dbReference type="GO" id="GO:0043139">
    <property type="term" value="F:5'-3' DNA helicase activity"/>
    <property type="evidence" value="ECO:0007669"/>
    <property type="project" value="UniProtKB-EC"/>
</dbReference>
<organism evidence="16">
    <name type="scientific">Cacopsylla melanoneura</name>
    <dbReference type="NCBI Taxonomy" id="428564"/>
    <lineage>
        <taxon>Eukaryota</taxon>
        <taxon>Metazoa</taxon>
        <taxon>Ecdysozoa</taxon>
        <taxon>Arthropoda</taxon>
        <taxon>Hexapoda</taxon>
        <taxon>Insecta</taxon>
        <taxon>Pterygota</taxon>
        <taxon>Neoptera</taxon>
        <taxon>Paraneoptera</taxon>
        <taxon>Hemiptera</taxon>
        <taxon>Sternorrhyncha</taxon>
        <taxon>Psylloidea</taxon>
        <taxon>Psyllidae</taxon>
        <taxon>Psyllinae</taxon>
        <taxon>Cacopsylla</taxon>
    </lineage>
</organism>
<comment type="cofactor">
    <cofactor evidence="9">
        <name>Mg(2+)</name>
        <dbReference type="ChEBI" id="CHEBI:18420"/>
    </cofactor>
</comment>
<name>A0A8D8ZEJ0_9HEMI</name>
<comment type="catalytic activity">
    <reaction evidence="9">
        <text>ATP + H2O = ADP + phosphate + H(+)</text>
        <dbReference type="Rhea" id="RHEA:13065"/>
        <dbReference type="ChEBI" id="CHEBI:15377"/>
        <dbReference type="ChEBI" id="CHEBI:15378"/>
        <dbReference type="ChEBI" id="CHEBI:30616"/>
        <dbReference type="ChEBI" id="CHEBI:43474"/>
        <dbReference type="ChEBI" id="CHEBI:456216"/>
        <dbReference type="EC" id="5.6.2.3"/>
    </reaction>
</comment>
<evidence type="ECO:0000259" key="13">
    <source>
        <dbReference type="Pfam" id="PF14214"/>
    </source>
</evidence>
<dbReference type="Pfam" id="PF14214">
    <property type="entry name" value="Helitron_like_N"/>
    <property type="match status" value="1"/>
</dbReference>
<evidence type="ECO:0000259" key="15">
    <source>
        <dbReference type="Pfam" id="PF21530"/>
    </source>
</evidence>
<evidence type="ECO:0000259" key="14">
    <source>
        <dbReference type="Pfam" id="PF20209"/>
    </source>
</evidence>
<keyword evidence="5 9" id="KW-0067">ATP-binding</keyword>
<feature type="region of interest" description="Disordered" evidence="11">
    <location>
        <begin position="790"/>
        <end position="809"/>
    </location>
</feature>
<evidence type="ECO:0000313" key="16">
    <source>
        <dbReference type="EMBL" id="CAG6746179.1"/>
    </source>
</evidence>
<accession>A0A8D8ZEJ0</accession>
<dbReference type="InterPro" id="IPR046700">
    <property type="entry name" value="DUF6570"/>
</dbReference>
<proteinExistence type="inferred from homology"/>
<dbReference type="InterPro" id="IPR010285">
    <property type="entry name" value="DNA_helicase_pif1-like_DEAD"/>
</dbReference>